<comment type="caution">
    <text evidence="1">The sequence shown here is derived from an EMBL/GenBank/DDBJ whole genome shotgun (WGS) entry which is preliminary data.</text>
</comment>
<dbReference type="EMBL" id="JBHLTM010000028">
    <property type="protein sequence ID" value="MFC0684746.1"/>
    <property type="molecule type" value="Genomic_DNA"/>
</dbReference>
<dbReference type="Proteomes" id="UP001589858">
    <property type="component" value="Unassembled WGS sequence"/>
</dbReference>
<dbReference type="PANTHER" id="PTHR17985">
    <property type="entry name" value="SER/THR-RICH PROTEIN T10 IN DGCR REGION"/>
    <property type="match status" value="1"/>
</dbReference>
<evidence type="ECO:0000313" key="2">
    <source>
        <dbReference type="Proteomes" id="UP001589858"/>
    </source>
</evidence>
<sequence length="253" mass="27061">MCVAALAWQAHPDWPLVVIGNRDEFHARASAPLARWDDGSGILAGRDLVGRGTWMGLSEAGRFVLVTNYRVPEGAQPGRPSRGILVTDLLQGRAPEAVEAMNPFNLVEVAGSEARFLTNHPRTESRPLAPGIHGLSNGGFDVPWPKTRAVQTALAAWLSGGGQDFAALFAALRSERPDRRIARPQDGPEPRFAPVFIRDFVYGTRCSTVLALSAGGQGRIVERSFAPDGSVTGEVALSFAWPGLLQTTNPSSA</sequence>
<dbReference type="Pfam" id="PF05742">
    <property type="entry name" value="TANGO2"/>
    <property type="match status" value="1"/>
</dbReference>
<evidence type="ECO:0000313" key="1">
    <source>
        <dbReference type="EMBL" id="MFC0684746.1"/>
    </source>
</evidence>
<dbReference type="RefSeq" id="WP_267222065.1">
    <property type="nucleotide sequence ID" value="NZ_JAPCWC010000013.1"/>
</dbReference>
<proteinExistence type="predicted"/>
<keyword evidence="2" id="KW-1185">Reference proteome</keyword>
<gene>
    <name evidence="1" type="ORF">ACFFF8_09085</name>
</gene>
<organism evidence="1 2">
    <name type="scientific">Novosphingobium clariflavum</name>
    <dbReference type="NCBI Taxonomy" id="2029884"/>
    <lineage>
        <taxon>Bacteria</taxon>
        <taxon>Pseudomonadati</taxon>
        <taxon>Pseudomonadota</taxon>
        <taxon>Alphaproteobacteria</taxon>
        <taxon>Sphingomonadales</taxon>
        <taxon>Sphingomonadaceae</taxon>
        <taxon>Novosphingobium</taxon>
    </lineage>
</organism>
<dbReference type="InterPro" id="IPR008551">
    <property type="entry name" value="TANGO2"/>
</dbReference>
<protein>
    <submittedName>
        <fullName evidence="1">NRDE family protein</fullName>
    </submittedName>
</protein>
<reference evidence="1 2" key="1">
    <citation type="submission" date="2024-09" db="EMBL/GenBank/DDBJ databases">
        <authorList>
            <person name="Sun Q."/>
            <person name="Mori K."/>
        </authorList>
    </citation>
    <scope>NUCLEOTIDE SEQUENCE [LARGE SCALE GENOMIC DNA]</scope>
    <source>
        <strain evidence="1 2">CICC 11035S</strain>
    </source>
</reference>
<name>A0ABV6S6A2_9SPHN</name>
<dbReference type="PANTHER" id="PTHR17985:SF8">
    <property type="entry name" value="TRANSPORT AND GOLGI ORGANIZATION PROTEIN 2 HOMOLOG"/>
    <property type="match status" value="1"/>
</dbReference>
<accession>A0ABV6S6A2</accession>